<dbReference type="AlphaFoldDB" id="A0A9J6BDB7"/>
<proteinExistence type="predicted"/>
<comment type="caution">
    <text evidence="1">The sequence shown here is derived from an EMBL/GenBank/DDBJ whole genome shotgun (WGS) entry which is preliminary data.</text>
</comment>
<keyword evidence="2" id="KW-1185">Reference proteome</keyword>
<dbReference type="EMBL" id="JADBJN010000004">
    <property type="protein sequence ID" value="KAG5667698.1"/>
    <property type="molecule type" value="Genomic_DNA"/>
</dbReference>
<evidence type="ECO:0000313" key="2">
    <source>
        <dbReference type="Proteomes" id="UP001107558"/>
    </source>
</evidence>
<accession>A0A9J6BDB7</accession>
<reference evidence="1" key="1">
    <citation type="submission" date="2021-03" db="EMBL/GenBank/DDBJ databases">
        <title>Chromosome level genome of the anhydrobiotic midge Polypedilum vanderplanki.</title>
        <authorList>
            <person name="Yoshida Y."/>
            <person name="Kikawada T."/>
            <person name="Gusev O."/>
        </authorList>
    </citation>
    <scope>NUCLEOTIDE SEQUENCE</scope>
    <source>
        <strain evidence="1">NIAS01</strain>
        <tissue evidence="1">Whole body or cell culture</tissue>
    </source>
</reference>
<organism evidence="1 2">
    <name type="scientific">Polypedilum vanderplanki</name>
    <name type="common">Sleeping chironomid midge</name>
    <dbReference type="NCBI Taxonomy" id="319348"/>
    <lineage>
        <taxon>Eukaryota</taxon>
        <taxon>Metazoa</taxon>
        <taxon>Ecdysozoa</taxon>
        <taxon>Arthropoda</taxon>
        <taxon>Hexapoda</taxon>
        <taxon>Insecta</taxon>
        <taxon>Pterygota</taxon>
        <taxon>Neoptera</taxon>
        <taxon>Endopterygota</taxon>
        <taxon>Diptera</taxon>
        <taxon>Nematocera</taxon>
        <taxon>Chironomoidea</taxon>
        <taxon>Chironomidae</taxon>
        <taxon>Chironominae</taxon>
        <taxon>Polypedilum</taxon>
        <taxon>Polypedilum</taxon>
    </lineage>
</organism>
<name>A0A9J6BDB7_POLVA</name>
<sequence>MKIHIKFDILVYGKTTNHINDIIDEVTKALRDEISINIIHIKSFNNWTHNLNQSAIILAESKKNLKILHQKLMAKSENDTKLANATPKQLKFLIYCENLTNLHSIIKNTKFERLSWTDFRFFQFCIIKAGNYVNLSAIVLFSEKKCGEFQIKFLNSFDIKTQKWN</sequence>
<dbReference type="Proteomes" id="UP001107558">
    <property type="component" value="Chromosome 4"/>
</dbReference>
<gene>
    <name evidence="1" type="ORF">PVAND_015669</name>
</gene>
<evidence type="ECO:0000313" key="1">
    <source>
        <dbReference type="EMBL" id="KAG5667698.1"/>
    </source>
</evidence>
<protein>
    <submittedName>
        <fullName evidence="1">Uncharacterized protein</fullName>
    </submittedName>
</protein>